<keyword evidence="2 5" id="KW-0489">Methyltransferase</keyword>
<dbReference type="GO" id="GO:0008168">
    <property type="term" value="F:methyltransferase activity"/>
    <property type="evidence" value="ECO:0007669"/>
    <property type="project" value="UniProtKB-KW"/>
</dbReference>
<name>A0ABV1J3P0_9FIRM</name>
<dbReference type="InterPro" id="IPR013123">
    <property type="entry name" value="SpoU_subst-bd"/>
</dbReference>
<dbReference type="InterPro" id="IPR029028">
    <property type="entry name" value="Alpha/beta_knot_MTases"/>
</dbReference>
<dbReference type="EMBL" id="JBBNPS010000001">
    <property type="protein sequence ID" value="MEQ3352798.1"/>
    <property type="molecule type" value="Genomic_DNA"/>
</dbReference>
<dbReference type="InterPro" id="IPR029026">
    <property type="entry name" value="tRNA_m1G_MTases_N"/>
</dbReference>
<evidence type="ECO:0000256" key="1">
    <source>
        <dbReference type="ARBA" id="ARBA00007228"/>
    </source>
</evidence>
<dbReference type="SUPFAM" id="SSF75217">
    <property type="entry name" value="alpha/beta knot"/>
    <property type="match status" value="1"/>
</dbReference>
<evidence type="ECO:0000313" key="6">
    <source>
        <dbReference type="Proteomes" id="UP001481872"/>
    </source>
</evidence>
<keyword evidence="3" id="KW-0808">Transferase</keyword>
<dbReference type="SMART" id="SM00967">
    <property type="entry name" value="SpoU_sub_bind"/>
    <property type="match status" value="1"/>
</dbReference>
<dbReference type="Gene3D" id="3.40.1280.10">
    <property type="match status" value="1"/>
</dbReference>
<dbReference type="PANTHER" id="PTHR43191">
    <property type="entry name" value="RRNA METHYLTRANSFERASE 3"/>
    <property type="match status" value="1"/>
</dbReference>
<reference evidence="5 6" key="1">
    <citation type="submission" date="2024-04" db="EMBL/GenBank/DDBJ databases">
        <title>Human intestinal bacterial collection.</title>
        <authorList>
            <person name="Pauvert C."/>
            <person name="Hitch T.C.A."/>
            <person name="Clavel T."/>
        </authorList>
    </citation>
    <scope>NUCLEOTIDE SEQUENCE [LARGE SCALE GENOMIC DNA]</scope>
    <source>
        <strain evidence="5 6">CLA-SR-H026</strain>
    </source>
</reference>
<dbReference type="InterPro" id="IPR051259">
    <property type="entry name" value="rRNA_Methyltransferase"/>
</dbReference>
<sequence length="254" mass="28036">MKTIDSKDNRRFKSWKKLKDKKYRKASGTLLVEGVVVIEEVLAEGYVKELIVDKEKVDQHRSLIEKAEVEVTLLDHRLFNELVSTETDQGILALCRSFLADAASLPECGRFLYADGVQDPGNFGGMIRSAEAFHFDGVLVGPGTVDPTNDKCIRASMASAFRLPVAYVTDEELFAYKKRGALFAALDIRGEGMAVEGENKNIVLIVGNEARGIREELLEKVNLRLRIPMKETIDSLNANVAASIAMFVIEGGGQ</sequence>
<evidence type="ECO:0000256" key="2">
    <source>
        <dbReference type="ARBA" id="ARBA00022603"/>
    </source>
</evidence>
<organism evidence="5 6">
    <name type="scientific">Aedoeadaptatus acetigenes</name>
    <dbReference type="NCBI Taxonomy" id="2981723"/>
    <lineage>
        <taxon>Bacteria</taxon>
        <taxon>Bacillati</taxon>
        <taxon>Bacillota</taxon>
        <taxon>Tissierellia</taxon>
        <taxon>Tissierellales</taxon>
        <taxon>Peptoniphilaceae</taxon>
        <taxon>Aedoeadaptatus</taxon>
    </lineage>
</organism>
<feature type="domain" description="RNA 2-O ribose methyltransferase substrate binding" evidence="4">
    <location>
        <begin position="31"/>
        <end position="101"/>
    </location>
</feature>
<dbReference type="InterPro" id="IPR053888">
    <property type="entry name" value="MRM3-like_sub_bind"/>
</dbReference>
<dbReference type="Pfam" id="PF00588">
    <property type="entry name" value="SpoU_methylase"/>
    <property type="match status" value="1"/>
</dbReference>
<dbReference type="GO" id="GO:0032259">
    <property type="term" value="P:methylation"/>
    <property type="evidence" value="ECO:0007669"/>
    <property type="project" value="UniProtKB-KW"/>
</dbReference>
<dbReference type="InterPro" id="IPR029064">
    <property type="entry name" value="Ribosomal_eL30-like_sf"/>
</dbReference>
<comment type="similarity">
    <text evidence="1">Belongs to the class IV-like SAM-binding methyltransferase superfamily. RNA methyltransferase TrmH family.</text>
</comment>
<comment type="caution">
    <text evidence="5">The sequence shown here is derived from an EMBL/GenBank/DDBJ whole genome shotgun (WGS) entry which is preliminary data.</text>
</comment>
<dbReference type="CDD" id="cd18095">
    <property type="entry name" value="SpoU-like_rRNA-MTase"/>
    <property type="match status" value="1"/>
</dbReference>
<keyword evidence="6" id="KW-1185">Reference proteome</keyword>
<evidence type="ECO:0000313" key="5">
    <source>
        <dbReference type="EMBL" id="MEQ3352798.1"/>
    </source>
</evidence>
<evidence type="ECO:0000259" key="4">
    <source>
        <dbReference type="SMART" id="SM00967"/>
    </source>
</evidence>
<evidence type="ECO:0000256" key="3">
    <source>
        <dbReference type="ARBA" id="ARBA00022679"/>
    </source>
</evidence>
<dbReference type="PANTHER" id="PTHR43191:SF2">
    <property type="entry name" value="RRNA METHYLTRANSFERASE 3, MITOCHONDRIAL"/>
    <property type="match status" value="1"/>
</dbReference>
<dbReference type="InterPro" id="IPR001537">
    <property type="entry name" value="SpoU_MeTrfase"/>
</dbReference>
<protein>
    <submittedName>
        <fullName evidence="5">RNA methyltransferase</fullName>
    </submittedName>
</protein>
<dbReference type="RefSeq" id="WP_349053229.1">
    <property type="nucleotide sequence ID" value="NZ_JBBNPS010000001.1"/>
</dbReference>
<dbReference type="Pfam" id="PF22435">
    <property type="entry name" value="MRM3-like_sub_bind"/>
    <property type="match status" value="1"/>
</dbReference>
<dbReference type="SUPFAM" id="SSF55315">
    <property type="entry name" value="L30e-like"/>
    <property type="match status" value="1"/>
</dbReference>
<accession>A0ABV1J3P0</accession>
<proteinExistence type="inferred from homology"/>
<gene>
    <name evidence="5" type="ORF">AAA081_00565</name>
</gene>
<dbReference type="Proteomes" id="UP001481872">
    <property type="component" value="Unassembled WGS sequence"/>
</dbReference>
<dbReference type="Gene3D" id="3.30.1330.30">
    <property type="match status" value="1"/>
</dbReference>